<keyword evidence="1 5" id="KW-0732">Signal</keyword>
<dbReference type="Proteomes" id="UP000256829">
    <property type="component" value="Unassembled WGS sequence"/>
</dbReference>
<dbReference type="RefSeq" id="WP_115842018.1">
    <property type="nucleotide sequence ID" value="NZ_QTJR01000004.1"/>
</dbReference>
<organism evidence="7 8">
    <name type="scientific">Lysobacter soli</name>
    <dbReference type="NCBI Taxonomy" id="453783"/>
    <lineage>
        <taxon>Bacteria</taxon>
        <taxon>Pseudomonadati</taxon>
        <taxon>Pseudomonadota</taxon>
        <taxon>Gammaproteobacteria</taxon>
        <taxon>Lysobacterales</taxon>
        <taxon>Lysobacteraceae</taxon>
        <taxon>Lysobacter</taxon>
    </lineage>
</organism>
<dbReference type="InterPro" id="IPR017937">
    <property type="entry name" value="Thioredoxin_CS"/>
</dbReference>
<dbReference type="CDD" id="cd03019">
    <property type="entry name" value="DsbA_DsbA"/>
    <property type="match status" value="1"/>
</dbReference>
<dbReference type="EMBL" id="QTJR01000004">
    <property type="protein sequence ID" value="RDY67895.1"/>
    <property type="molecule type" value="Genomic_DNA"/>
</dbReference>
<feature type="chain" id="PRO_5017638353" description="Thiol:disulfide interchange protein" evidence="5">
    <location>
        <begin position="28"/>
        <end position="221"/>
    </location>
</feature>
<dbReference type="PANTHER" id="PTHR35891:SF2">
    <property type="entry name" value="THIOL:DISULFIDE INTERCHANGE PROTEIN DSBA"/>
    <property type="match status" value="1"/>
</dbReference>
<feature type="signal peptide" evidence="5">
    <location>
        <begin position="1"/>
        <end position="27"/>
    </location>
</feature>
<dbReference type="Gene3D" id="3.40.30.10">
    <property type="entry name" value="Glutaredoxin"/>
    <property type="match status" value="1"/>
</dbReference>
<keyword evidence="3" id="KW-1015">Disulfide bond</keyword>
<evidence type="ECO:0000259" key="6">
    <source>
        <dbReference type="PROSITE" id="PS51352"/>
    </source>
</evidence>
<name>A0A3D8VF06_9GAMM</name>
<keyword evidence="3" id="KW-0574">Periplasm</keyword>
<dbReference type="PROSITE" id="PS51352">
    <property type="entry name" value="THIOREDOXIN_2"/>
    <property type="match status" value="1"/>
</dbReference>
<evidence type="ECO:0000313" key="7">
    <source>
        <dbReference type="EMBL" id="RDY67895.1"/>
    </source>
</evidence>
<reference evidence="7 8" key="1">
    <citation type="submission" date="2018-08" db="EMBL/GenBank/DDBJ databases">
        <title>Lysobacter soli KCTC 22011, whole genome shotgun sequence.</title>
        <authorList>
            <person name="Zhang X."/>
            <person name="Feng G."/>
            <person name="Zhu H."/>
        </authorList>
    </citation>
    <scope>NUCLEOTIDE SEQUENCE [LARGE SCALE GENOMIC DNA]</scope>
    <source>
        <strain evidence="7 8">KCTC 22011</strain>
    </source>
</reference>
<dbReference type="InterPro" id="IPR023205">
    <property type="entry name" value="DsbA/DsbL"/>
</dbReference>
<comment type="caution">
    <text evidence="7">The sequence shown here is derived from an EMBL/GenBank/DDBJ whole genome shotgun (WGS) entry which is preliminary data.</text>
</comment>
<gene>
    <name evidence="7" type="ORF">DX912_08315</name>
</gene>
<dbReference type="PIRSF" id="PIRSF001488">
    <property type="entry name" value="Tdi_protein"/>
    <property type="match status" value="1"/>
</dbReference>
<dbReference type="InterPro" id="IPR012336">
    <property type="entry name" value="Thioredoxin-like_fold"/>
</dbReference>
<accession>A0A3D8VF06</accession>
<dbReference type="SUPFAM" id="SSF52833">
    <property type="entry name" value="Thioredoxin-like"/>
    <property type="match status" value="1"/>
</dbReference>
<dbReference type="Pfam" id="PF13462">
    <property type="entry name" value="Thioredoxin_4"/>
    <property type="match status" value="1"/>
</dbReference>
<dbReference type="PROSITE" id="PS00194">
    <property type="entry name" value="THIOREDOXIN_1"/>
    <property type="match status" value="1"/>
</dbReference>
<dbReference type="PANTHER" id="PTHR35891">
    <property type="entry name" value="THIOL:DISULFIDE INTERCHANGE PROTEIN DSBA"/>
    <property type="match status" value="1"/>
</dbReference>
<evidence type="ECO:0000256" key="3">
    <source>
        <dbReference type="PIRNR" id="PIRNR001488"/>
    </source>
</evidence>
<dbReference type="InterPro" id="IPR013766">
    <property type="entry name" value="Thioredoxin_domain"/>
</dbReference>
<comment type="similarity">
    <text evidence="3">Belongs to the thioredoxin family.</text>
</comment>
<evidence type="ECO:0000256" key="5">
    <source>
        <dbReference type="SAM" id="SignalP"/>
    </source>
</evidence>
<keyword evidence="2" id="KW-0676">Redox-active center</keyword>
<feature type="domain" description="Thioredoxin" evidence="6">
    <location>
        <begin position="23"/>
        <end position="213"/>
    </location>
</feature>
<evidence type="ECO:0000256" key="1">
    <source>
        <dbReference type="ARBA" id="ARBA00022729"/>
    </source>
</evidence>
<evidence type="ECO:0000256" key="2">
    <source>
        <dbReference type="ARBA" id="ARBA00023284"/>
    </source>
</evidence>
<comment type="subcellular location">
    <subcellularLocation>
        <location evidence="3">Periplasm</location>
    </subcellularLocation>
</comment>
<sequence length="221" mass="23962">MTRRPLLRSLLPSLLVFVALLPFAAAAATPQPALVEGTDYEVIEGGTPFAPVKGKVEVVEVFGYTCPHCAHFQPTVSAWAKKNAKVVNFIPMAAPFGGSWQPYAQAYYAAQVLGVAEKSHDAMFLALHTDGSLPLRNATPGEIAPFYTRYGVAQAKFLATYDGPDVAARVAKAEQFIKRSGVEGTPTLVINGRYRVIGHDFTDVLRIADQLVARERDGKTR</sequence>
<protein>
    <recommendedName>
        <fullName evidence="3">Thiol:disulfide interchange protein</fullName>
    </recommendedName>
</protein>
<feature type="disulfide bond" description="Redox-active" evidence="4">
    <location>
        <begin position="66"/>
        <end position="69"/>
    </location>
</feature>
<dbReference type="AlphaFoldDB" id="A0A3D8VF06"/>
<dbReference type="GO" id="GO:0015036">
    <property type="term" value="F:disulfide oxidoreductase activity"/>
    <property type="evidence" value="ECO:0007669"/>
    <property type="project" value="UniProtKB-ARBA"/>
</dbReference>
<dbReference type="InterPro" id="IPR036249">
    <property type="entry name" value="Thioredoxin-like_sf"/>
</dbReference>
<dbReference type="InterPro" id="IPR050824">
    <property type="entry name" value="Thiol_disulfide_DsbA"/>
</dbReference>
<dbReference type="GO" id="GO:0042597">
    <property type="term" value="C:periplasmic space"/>
    <property type="evidence" value="ECO:0007669"/>
    <property type="project" value="UniProtKB-SubCell"/>
</dbReference>
<proteinExistence type="inferred from homology"/>
<evidence type="ECO:0000256" key="4">
    <source>
        <dbReference type="PIRSR" id="PIRSR001488-1"/>
    </source>
</evidence>
<keyword evidence="8" id="KW-1185">Reference proteome</keyword>
<evidence type="ECO:0000313" key="8">
    <source>
        <dbReference type="Proteomes" id="UP000256829"/>
    </source>
</evidence>